<evidence type="ECO:0000256" key="7">
    <source>
        <dbReference type="ARBA" id="ARBA00023125"/>
    </source>
</evidence>
<evidence type="ECO:0000256" key="2">
    <source>
        <dbReference type="ARBA" id="ARBA00005690"/>
    </source>
</evidence>
<keyword evidence="15" id="KW-1185">Reference proteome</keyword>
<dbReference type="GO" id="GO:0005662">
    <property type="term" value="C:DNA replication factor A complex"/>
    <property type="evidence" value="ECO:0007669"/>
    <property type="project" value="UniProtKB-ARBA"/>
</dbReference>
<evidence type="ECO:0000256" key="9">
    <source>
        <dbReference type="RuleBase" id="RU364130"/>
    </source>
</evidence>
<protein>
    <recommendedName>
        <fullName evidence="9">Replication protein A subunit</fullName>
    </recommendedName>
</protein>
<dbReference type="GO" id="GO:0008270">
    <property type="term" value="F:zinc ion binding"/>
    <property type="evidence" value="ECO:0007669"/>
    <property type="project" value="UniProtKB-KW"/>
</dbReference>
<dbReference type="Pfam" id="PF16900">
    <property type="entry name" value="REPA_OB_2"/>
    <property type="match status" value="1"/>
</dbReference>
<evidence type="ECO:0000256" key="4">
    <source>
        <dbReference type="ARBA" id="ARBA00022723"/>
    </source>
</evidence>
<dbReference type="AlphaFoldDB" id="A0A2N3N597"/>
<keyword evidence="5 9" id="KW-0863">Zinc-finger</keyword>
<evidence type="ECO:0000256" key="6">
    <source>
        <dbReference type="ARBA" id="ARBA00022833"/>
    </source>
</evidence>
<evidence type="ECO:0000313" key="14">
    <source>
        <dbReference type="EMBL" id="PKS07609.1"/>
    </source>
</evidence>
<evidence type="ECO:0000259" key="10">
    <source>
        <dbReference type="Pfam" id="PF01336"/>
    </source>
</evidence>
<dbReference type="Pfam" id="PF01336">
    <property type="entry name" value="tRNA_anti-codon"/>
    <property type="match status" value="1"/>
</dbReference>
<evidence type="ECO:0000313" key="15">
    <source>
        <dbReference type="Proteomes" id="UP000233524"/>
    </source>
</evidence>
<dbReference type="GO" id="GO:0006310">
    <property type="term" value="P:DNA recombination"/>
    <property type="evidence" value="ECO:0007669"/>
    <property type="project" value="InterPro"/>
</dbReference>
<dbReference type="InterPro" id="IPR012340">
    <property type="entry name" value="NA-bd_OB-fold"/>
</dbReference>
<comment type="function">
    <text evidence="9">As part of the replication protein A (RPA/RP-A), a single-stranded DNA-binding heterotrimeric complex, may play an essential role in DNA replication, recombination and repair. Binds and stabilizes single-stranded DNA intermediates, preventing complementary DNA reannealing and recruiting different proteins involved in DNA metabolism.</text>
</comment>
<sequence>MDASSALSRGWLRATFFGDAAAADNFPSPVVQILVVRTIPTEGGGPDRYRLALSDGELFCQGMVATQSHHLIADQQLEAMKIVRIRQYQKNVVRQKRHVYPSIQISRLILDLEVLHQYGTPPKIGSPQPLPSVGEEDQIQTITGPSFYGTKVEEKKPPRPADKPNVNIYPIEALSPYASKWTIRARVSAKSDIRTWHRNGNEGKLFSVNLLDESGEIKATAFNDQVDEFYNLLQPGQVYYISPPCRIQFAKKQFSNLPNDFEMTFERGTIIEKAEDQTSVPQIRFAFCSLGDLKDVEKDTTVDVIGVLKEVDDVAHLVSKSTNKPYEKRDLTLVDDSGYSSRLTIWGKQATSFDVKLESVVAFKGVKVSDFNGRSLSLLNSGTMSVDPDIPDAHRLKGWYDSQGRTDSFATHVNMGSAGKATGRKDEIKLISQIRDENLGMGSEPIYFMLKATVVFIKQKSFCYPACANTLANPPCNKKVEKIEDDVWRCEKCSMNFAKPNYRFILGVNVADHTGQTWLSCFDEVGRMITGTTADHIMELIEEGGEAAAAHIFEEANCRLYNFRVRARTEIFQEQETVRTQVMSAAPVDFKADGNKLAELIKQYSIS</sequence>
<dbReference type="InterPro" id="IPR007199">
    <property type="entry name" value="Rep_factor-A_N"/>
</dbReference>
<evidence type="ECO:0000256" key="5">
    <source>
        <dbReference type="ARBA" id="ARBA00022771"/>
    </source>
</evidence>
<dbReference type="InterPro" id="IPR004591">
    <property type="entry name" value="Rfa1"/>
</dbReference>
<dbReference type="InterPro" id="IPR031657">
    <property type="entry name" value="REPA_OB_2"/>
</dbReference>
<evidence type="ECO:0000256" key="3">
    <source>
        <dbReference type="ARBA" id="ARBA00022705"/>
    </source>
</evidence>
<feature type="domain" description="Replication factor A C-terminal" evidence="12">
    <location>
        <begin position="447"/>
        <end position="597"/>
    </location>
</feature>
<dbReference type="FunFam" id="2.40.50.140:FF:000090">
    <property type="entry name" value="Replication protein A subunit"/>
    <property type="match status" value="1"/>
</dbReference>
<dbReference type="CDD" id="cd04476">
    <property type="entry name" value="RPA1_DBD_C"/>
    <property type="match status" value="1"/>
</dbReference>
<dbReference type="GO" id="GO:0006260">
    <property type="term" value="P:DNA replication"/>
    <property type="evidence" value="ECO:0007669"/>
    <property type="project" value="UniProtKB-KW"/>
</dbReference>
<dbReference type="Pfam" id="PF04057">
    <property type="entry name" value="Rep-A_N"/>
    <property type="match status" value="1"/>
</dbReference>
<accession>A0A2N3N597</accession>
<reference evidence="14 15" key="1">
    <citation type="journal article" date="2017" name="G3 (Bethesda)">
        <title>First Draft Genome Sequence of the Pathogenic Fungus Lomentospora prolificans (Formerly Scedosporium prolificans).</title>
        <authorList>
            <person name="Luo R."/>
            <person name="Zimin A."/>
            <person name="Workman R."/>
            <person name="Fan Y."/>
            <person name="Pertea G."/>
            <person name="Grossman N."/>
            <person name="Wear M.P."/>
            <person name="Jia B."/>
            <person name="Miller H."/>
            <person name="Casadevall A."/>
            <person name="Timp W."/>
            <person name="Zhang S.X."/>
            <person name="Salzberg S.L."/>
        </authorList>
    </citation>
    <scope>NUCLEOTIDE SEQUENCE [LARGE SCALE GENOMIC DNA]</scope>
    <source>
        <strain evidence="14 15">JHH-5317</strain>
    </source>
</reference>
<feature type="domain" description="Replication factor-A protein 1 N-terminal" evidence="11">
    <location>
        <begin position="25"/>
        <end position="99"/>
    </location>
</feature>
<evidence type="ECO:0000259" key="12">
    <source>
        <dbReference type="Pfam" id="PF08646"/>
    </source>
</evidence>
<organism evidence="14 15">
    <name type="scientific">Lomentospora prolificans</name>
    <dbReference type="NCBI Taxonomy" id="41688"/>
    <lineage>
        <taxon>Eukaryota</taxon>
        <taxon>Fungi</taxon>
        <taxon>Dikarya</taxon>
        <taxon>Ascomycota</taxon>
        <taxon>Pezizomycotina</taxon>
        <taxon>Sordariomycetes</taxon>
        <taxon>Hypocreomycetidae</taxon>
        <taxon>Microascales</taxon>
        <taxon>Microascaceae</taxon>
        <taxon>Lomentospora</taxon>
    </lineage>
</organism>
<dbReference type="InParanoid" id="A0A2N3N597"/>
<keyword evidence="6 9" id="KW-0862">Zinc</keyword>
<keyword evidence="4 9" id="KW-0479">Metal-binding</keyword>
<dbReference type="GO" id="GO:0003697">
    <property type="term" value="F:single-stranded DNA binding"/>
    <property type="evidence" value="ECO:0007669"/>
    <property type="project" value="UniProtKB-ARBA"/>
</dbReference>
<keyword evidence="7 9" id="KW-0238">DNA-binding</keyword>
<dbReference type="EMBL" id="NLAX01000701">
    <property type="protein sequence ID" value="PKS07609.1"/>
    <property type="molecule type" value="Genomic_DNA"/>
</dbReference>
<comment type="similarity">
    <text evidence="2 9">Belongs to the replication factor A protein 1 family.</text>
</comment>
<dbReference type="InterPro" id="IPR004365">
    <property type="entry name" value="NA-bd_OB_tRNA"/>
</dbReference>
<dbReference type="GO" id="GO:0006281">
    <property type="term" value="P:DNA repair"/>
    <property type="evidence" value="ECO:0007669"/>
    <property type="project" value="InterPro"/>
</dbReference>
<dbReference type="CDD" id="cd04475">
    <property type="entry name" value="RPA1_DBD_B"/>
    <property type="match status" value="1"/>
</dbReference>
<comment type="caution">
    <text evidence="14">The sequence shown here is derived from an EMBL/GenBank/DDBJ whole genome shotgun (WGS) entry which is preliminary data.</text>
</comment>
<feature type="domain" description="OB" evidence="10">
    <location>
        <begin position="181"/>
        <end position="253"/>
    </location>
</feature>
<dbReference type="PANTHER" id="PTHR47165">
    <property type="entry name" value="OS03G0429900 PROTEIN"/>
    <property type="match status" value="1"/>
</dbReference>
<dbReference type="GO" id="GO:0007004">
    <property type="term" value="P:telomere maintenance via telomerase"/>
    <property type="evidence" value="ECO:0007669"/>
    <property type="project" value="UniProtKB-ARBA"/>
</dbReference>
<dbReference type="FunCoup" id="A0A2N3N597">
    <property type="interactions" value="1087"/>
</dbReference>
<feature type="domain" description="Replication protein A OB" evidence="13">
    <location>
        <begin position="290"/>
        <end position="387"/>
    </location>
</feature>
<name>A0A2N3N597_9PEZI</name>
<evidence type="ECO:0000256" key="1">
    <source>
        <dbReference type="ARBA" id="ARBA00004123"/>
    </source>
</evidence>
<dbReference type="FunFam" id="2.40.50.140:FF:000041">
    <property type="entry name" value="Replication protein A subunit"/>
    <property type="match status" value="1"/>
</dbReference>
<keyword evidence="3 9" id="KW-0235">DNA replication</keyword>
<dbReference type="FunFam" id="2.40.50.140:FF:000064">
    <property type="entry name" value="Replication protein A subunit"/>
    <property type="match status" value="1"/>
</dbReference>
<evidence type="ECO:0000259" key="13">
    <source>
        <dbReference type="Pfam" id="PF16900"/>
    </source>
</evidence>
<dbReference type="VEuPathDB" id="FungiDB:jhhlp_006215"/>
<proteinExistence type="inferred from homology"/>
<dbReference type="InterPro" id="IPR047192">
    <property type="entry name" value="Euk_RPA1_DBD_C"/>
</dbReference>
<dbReference type="InterPro" id="IPR013955">
    <property type="entry name" value="Rep_factor-A_C"/>
</dbReference>
<dbReference type="SUPFAM" id="SSF50249">
    <property type="entry name" value="Nucleic acid-binding proteins"/>
    <property type="match status" value="4"/>
</dbReference>
<dbReference type="GO" id="GO:0000781">
    <property type="term" value="C:chromosome, telomeric region"/>
    <property type="evidence" value="ECO:0007669"/>
    <property type="project" value="UniProtKB-ARBA"/>
</dbReference>
<dbReference type="NCBIfam" id="TIGR00617">
    <property type="entry name" value="rpa1"/>
    <property type="match status" value="1"/>
</dbReference>
<keyword evidence="8 9" id="KW-0539">Nucleus</keyword>
<dbReference type="Pfam" id="PF08646">
    <property type="entry name" value="Rep_fac-A_C"/>
    <property type="match status" value="1"/>
</dbReference>
<dbReference type="OrthoDB" id="1751331at2759"/>
<dbReference type="Proteomes" id="UP000233524">
    <property type="component" value="Unassembled WGS sequence"/>
</dbReference>
<gene>
    <name evidence="14" type="ORF">jhhlp_006215</name>
</gene>
<evidence type="ECO:0000259" key="11">
    <source>
        <dbReference type="Pfam" id="PF04057"/>
    </source>
</evidence>
<comment type="subunit">
    <text evidence="9">Component of the heterotrimeric canonical replication protein A complex (RPA).</text>
</comment>
<evidence type="ECO:0000256" key="8">
    <source>
        <dbReference type="ARBA" id="ARBA00023242"/>
    </source>
</evidence>
<dbReference type="Gene3D" id="2.40.50.140">
    <property type="entry name" value="Nucleic acid-binding proteins"/>
    <property type="match status" value="4"/>
</dbReference>
<dbReference type="PANTHER" id="PTHR47165:SF4">
    <property type="entry name" value="OS03G0429900 PROTEIN"/>
    <property type="match status" value="1"/>
</dbReference>
<dbReference type="CDD" id="cd04474">
    <property type="entry name" value="RPA1_DBD_A"/>
    <property type="match status" value="1"/>
</dbReference>
<dbReference type="STRING" id="41688.A0A2N3N597"/>
<comment type="subcellular location">
    <subcellularLocation>
        <location evidence="1 9">Nucleus</location>
    </subcellularLocation>
</comment>